<feature type="compositionally biased region" description="Polar residues" evidence="1">
    <location>
        <begin position="142"/>
        <end position="154"/>
    </location>
</feature>
<feature type="compositionally biased region" description="Pro residues" evidence="1">
    <location>
        <begin position="158"/>
        <end position="167"/>
    </location>
</feature>
<dbReference type="OrthoDB" id="2351920at2759"/>
<dbReference type="Proteomes" id="UP000001072">
    <property type="component" value="Unassembled WGS sequence"/>
</dbReference>
<protein>
    <submittedName>
        <fullName evidence="2">Uncharacterized protein</fullName>
    </submittedName>
</protein>
<evidence type="ECO:0000313" key="2">
    <source>
        <dbReference type="EMBL" id="EGG04259.1"/>
    </source>
</evidence>
<feature type="compositionally biased region" description="Low complexity" evidence="1">
    <location>
        <begin position="168"/>
        <end position="178"/>
    </location>
</feature>
<dbReference type="KEGG" id="mlr:MELLADRAFT_64978"/>
<sequence>MSDDRFTYIHLPHETSLWCYVDDQVDWAIDSLDDRFDQSVWDLIPPYQNEDDEGLLPSNAHPSYPYGNPYEQSSSVLSNPIQSSRLLPTNSLVSGTSLLATPSFMNLNHPSHWNELAIDSLLNQASNSSNLNLSTSSDQLLEPQNPNTTESSNRAPVLPTPNHPNPNPNNLNQTPRTPVRMGNGDLINPTWDEGVGSDDSDQDLIPQV</sequence>
<dbReference type="EMBL" id="GL883119">
    <property type="protein sequence ID" value="EGG04259.1"/>
    <property type="molecule type" value="Genomic_DNA"/>
</dbReference>
<evidence type="ECO:0000313" key="3">
    <source>
        <dbReference type="Proteomes" id="UP000001072"/>
    </source>
</evidence>
<proteinExistence type="predicted"/>
<name>F4RTI1_MELLP</name>
<dbReference type="InParanoid" id="F4RTI1"/>
<feature type="compositionally biased region" description="Low complexity" evidence="1">
    <location>
        <begin position="129"/>
        <end position="141"/>
    </location>
</feature>
<accession>F4RTI1</accession>
<keyword evidence="3" id="KW-1185">Reference proteome</keyword>
<dbReference type="eggNOG" id="ENOG502R11P">
    <property type="taxonomic scope" value="Eukaryota"/>
</dbReference>
<feature type="region of interest" description="Disordered" evidence="1">
    <location>
        <begin position="129"/>
        <end position="208"/>
    </location>
</feature>
<dbReference type="RefSeq" id="XP_007412388.1">
    <property type="nucleotide sequence ID" value="XM_007412326.1"/>
</dbReference>
<dbReference type="GeneID" id="18930350"/>
<gene>
    <name evidence="2" type="ORF">MELLADRAFT_64978</name>
</gene>
<dbReference type="AlphaFoldDB" id="F4RTI1"/>
<evidence type="ECO:0000256" key="1">
    <source>
        <dbReference type="SAM" id="MobiDB-lite"/>
    </source>
</evidence>
<organism evidence="3">
    <name type="scientific">Melampsora larici-populina (strain 98AG31 / pathotype 3-4-7)</name>
    <name type="common">Poplar leaf rust fungus</name>
    <dbReference type="NCBI Taxonomy" id="747676"/>
    <lineage>
        <taxon>Eukaryota</taxon>
        <taxon>Fungi</taxon>
        <taxon>Dikarya</taxon>
        <taxon>Basidiomycota</taxon>
        <taxon>Pucciniomycotina</taxon>
        <taxon>Pucciniomycetes</taxon>
        <taxon>Pucciniales</taxon>
        <taxon>Melampsoraceae</taxon>
        <taxon>Melampsora</taxon>
    </lineage>
</organism>
<reference evidence="3" key="1">
    <citation type="journal article" date="2011" name="Proc. Natl. Acad. Sci. U.S.A.">
        <title>Obligate biotrophy features unraveled by the genomic analysis of rust fungi.</title>
        <authorList>
            <person name="Duplessis S."/>
            <person name="Cuomo C.A."/>
            <person name="Lin Y.-C."/>
            <person name="Aerts A."/>
            <person name="Tisserant E."/>
            <person name="Veneault-Fourrey C."/>
            <person name="Joly D.L."/>
            <person name="Hacquard S."/>
            <person name="Amselem J."/>
            <person name="Cantarel B.L."/>
            <person name="Chiu R."/>
            <person name="Coutinho P.M."/>
            <person name="Feau N."/>
            <person name="Field M."/>
            <person name="Frey P."/>
            <person name="Gelhaye E."/>
            <person name="Goldberg J."/>
            <person name="Grabherr M.G."/>
            <person name="Kodira C.D."/>
            <person name="Kohler A."/>
            <person name="Kuees U."/>
            <person name="Lindquist E.A."/>
            <person name="Lucas S.M."/>
            <person name="Mago R."/>
            <person name="Mauceli E."/>
            <person name="Morin E."/>
            <person name="Murat C."/>
            <person name="Pangilinan J.L."/>
            <person name="Park R."/>
            <person name="Pearson M."/>
            <person name="Quesneville H."/>
            <person name="Rouhier N."/>
            <person name="Sakthikumar S."/>
            <person name="Salamov A.A."/>
            <person name="Schmutz J."/>
            <person name="Selles B."/>
            <person name="Shapiro H."/>
            <person name="Tanguay P."/>
            <person name="Tuskan G.A."/>
            <person name="Henrissat B."/>
            <person name="Van de Peer Y."/>
            <person name="Rouze P."/>
            <person name="Ellis J.G."/>
            <person name="Dodds P.N."/>
            <person name="Schein J.E."/>
            <person name="Zhong S."/>
            <person name="Hamelin R.C."/>
            <person name="Grigoriev I.V."/>
            <person name="Szabo L.J."/>
            <person name="Martin F."/>
        </authorList>
    </citation>
    <scope>NUCLEOTIDE SEQUENCE [LARGE SCALE GENOMIC DNA]</scope>
    <source>
        <strain evidence="3">98AG31 / pathotype 3-4-7</strain>
    </source>
</reference>
<dbReference type="VEuPathDB" id="FungiDB:MELLADRAFT_64978"/>
<feature type="region of interest" description="Disordered" evidence="1">
    <location>
        <begin position="51"/>
        <end position="77"/>
    </location>
</feature>
<dbReference type="HOGENOM" id="CLU_1321152_0_0_1"/>